<keyword evidence="1" id="KW-1185">Reference proteome</keyword>
<reference evidence="2" key="1">
    <citation type="submission" date="2022-11" db="UniProtKB">
        <authorList>
            <consortium name="WormBaseParasite"/>
        </authorList>
    </citation>
    <scope>IDENTIFICATION</scope>
</reference>
<evidence type="ECO:0000313" key="1">
    <source>
        <dbReference type="Proteomes" id="UP000887561"/>
    </source>
</evidence>
<dbReference type="Proteomes" id="UP000887561">
    <property type="component" value="Unplaced"/>
</dbReference>
<dbReference type="WBParaSite" id="scaffold34172_cov163.g21247">
    <property type="protein sequence ID" value="scaffold34172_cov163.g21247"/>
    <property type="gene ID" value="scaffold34172_cov163.g21247"/>
</dbReference>
<sequence>MQKRYKEEFINVFRMMLSKKEQSIASDLKEIFNLIEDSIKDLEDSSLIISQISYWALTTFVVNALLSLNLNEKKALTKEFGIEIIESTSILLSILQKSNISELNAIIKVSLDVSYSLKNIFALNEDFIDGGIKIIYNKEIDDYNN</sequence>
<proteinExistence type="predicted"/>
<evidence type="ECO:0000313" key="2">
    <source>
        <dbReference type="WBParaSite" id="scaffold34172_cov163.g21247"/>
    </source>
</evidence>
<name>A0A915M788_MELJA</name>
<organism evidence="1 2">
    <name type="scientific">Meloidogyne javanica</name>
    <name type="common">Root-knot nematode worm</name>
    <dbReference type="NCBI Taxonomy" id="6303"/>
    <lineage>
        <taxon>Eukaryota</taxon>
        <taxon>Metazoa</taxon>
        <taxon>Ecdysozoa</taxon>
        <taxon>Nematoda</taxon>
        <taxon>Chromadorea</taxon>
        <taxon>Rhabditida</taxon>
        <taxon>Tylenchina</taxon>
        <taxon>Tylenchomorpha</taxon>
        <taxon>Tylenchoidea</taxon>
        <taxon>Meloidogynidae</taxon>
        <taxon>Meloidogyninae</taxon>
        <taxon>Meloidogyne</taxon>
        <taxon>Meloidogyne incognita group</taxon>
    </lineage>
</organism>
<protein>
    <submittedName>
        <fullName evidence="2">Uncharacterized protein</fullName>
    </submittedName>
</protein>
<accession>A0A915M788</accession>
<dbReference type="AlphaFoldDB" id="A0A915M788"/>